<sequence>MKSKEEALVIVDVQNDFLPGGALAVKEGDQIIPTINSLQEHFQFIVATQDFHPANHGSFASNHPGKKVGEFVGLGGLDQILWPDHCVQGTSGASFHPDLNQDKWKAIFQKGKNPEVDSYSGFYDNARKGDTGLGKYLKDHGIKKVYIAGLALDYCVKFTALDAHGLGFETYLIVDATRAVNVDPMDGDFAIEELLGLGIKLINSQEILKRHV</sequence>
<evidence type="ECO:0000259" key="9">
    <source>
        <dbReference type="Pfam" id="PF00857"/>
    </source>
</evidence>
<evidence type="ECO:0000313" key="10">
    <source>
        <dbReference type="EMBL" id="SIN78408.1"/>
    </source>
</evidence>
<dbReference type="NCBIfam" id="NF008623">
    <property type="entry name" value="PRK11609.1"/>
    <property type="match status" value="1"/>
</dbReference>
<evidence type="ECO:0000256" key="4">
    <source>
        <dbReference type="ARBA" id="ARBA00022801"/>
    </source>
</evidence>
<keyword evidence="4" id="KW-0378">Hydrolase</keyword>
<dbReference type="GO" id="GO:0008936">
    <property type="term" value="F:nicotinamidase activity"/>
    <property type="evidence" value="ECO:0007669"/>
    <property type="project" value="UniProtKB-EC"/>
</dbReference>
<evidence type="ECO:0000256" key="5">
    <source>
        <dbReference type="ARBA" id="ARBA00037900"/>
    </source>
</evidence>
<dbReference type="CDD" id="cd01011">
    <property type="entry name" value="nicotinamidase"/>
    <property type="match status" value="1"/>
</dbReference>
<evidence type="ECO:0000256" key="3">
    <source>
        <dbReference type="ARBA" id="ARBA00022723"/>
    </source>
</evidence>
<dbReference type="STRING" id="226505.SAMN05444394_1752"/>
<dbReference type="GO" id="GO:0046872">
    <property type="term" value="F:metal ion binding"/>
    <property type="evidence" value="ECO:0007669"/>
    <property type="project" value="UniProtKB-KW"/>
</dbReference>
<name>A0A1N6E5V1_9BACT</name>
<proteinExistence type="inferred from homology"/>
<gene>
    <name evidence="10" type="ORF">SAMN05444394_1752</name>
</gene>
<protein>
    <recommendedName>
        <fullName evidence="8">Nicotinamidase</fullName>
        <ecNumber evidence="6">3.5.1.19</ecNumber>
    </recommendedName>
    <alternativeName>
        <fullName evidence="7">Nicotinamide deamidase</fullName>
    </alternativeName>
</protein>
<dbReference type="RefSeq" id="WP_074224451.1">
    <property type="nucleotide sequence ID" value="NZ_FSRC01000001.1"/>
</dbReference>
<dbReference type="FunFam" id="3.40.50.850:FF:000006">
    <property type="entry name" value="Bifunctional pyrazinamidase/nicotinamidase"/>
    <property type="match status" value="1"/>
</dbReference>
<dbReference type="Pfam" id="PF00857">
    <property type="entry name" value="Isochorismatase"/>
    <property type="match status" value="1"/>
</dbReference>
<dbReference type="EMBL" id="FSRC01000001">
    <property type="protein sequence ID" value="SIN78408.1"/>
    <property type="molecule type" value="Genomic_DNA"/>
</dbReference>
<dbReference type="Proteomes" id="UP000185221">
    <property type="component" value="Unassembled WGS sequence"/>
</dbReference>
<accession>A0A1N6E5V1</accession>
<dbReference type="GO" id="GO:0019363">
    <property type="term" value="P:pyridine nucleotide biosynthetic process"/>
    <property type="evidence" value="ECO:0007669"/>
    <property type="project" value="UniProtKB-KW"/>
</dbReference>
<dbReference type="PANTHER" id="PTHR11080">
    <property type="entry name" value="PYRAZINAMIDASE/NICOTINAMIDASE"/>
    <property type="match status" value="1"/>
</dbReference>
<organism evidence="10 11">
    <name type="scientific">Algoriphagus halophilus</name>
    <dbReference type="NCBI Taxonomy" id="226505"/>
    <lineage>
        <taxon>Bacteria</taxon>
        <taxon>Pseudomonadati</taxon>
        <taxon>Bacteroidota</taxon>
        <taxon>Cytophagia</taxon>
        <taxon>Cytophagales</taxon>
        <taxon>Cyclobacteriaceae</taxon>
        <taxon>Algoriphagus</taxon>
    </lineage>
</organism>
<feature type="domain" description="Isochorismatase-like" evidence="9">
    <location>
        <begin position="7"/>
        <end position="204"/>
    </location>
</feature>
<dbReference type="InterPro" id="IPR000868">
    <property type="entry name" value="Isochorismatase-like_dom"/>
</dbReference>
<comment type="similarity">
    <text evidence="1">Belongs to the isochorismatase family.</text>
</comment>
<dbReference type="PANTHER" id="PTHR11080:SF2">
    <property type="entry name" value="LD05707P"/>
    <property type="match status" value="1"/>
</dbReference>
<evidence type="ECO:0000256" key="7">
    <source>
        <dbReference type="ARBA" id="ARBA00043224"/>
    </source>
</evidence>
<keyword evidence="2" id="KW-0662">Pyridine nucleotide biosynthesis</keyword>
<comment type="pathway">
    <text evidence="5">Cofactor biosynthesis; nicotinate biosynthesis; nicotinate from nicotinamide: step 1/1.</text>
</comment>
<dbReference type="AlphaFoldDB" id="A0A1N6E5V1"/>
<dbReference type="InterPro" id="IPR036380">
    <property type="entry name" value="Isochorismatase-like_sf"/>
</dbReference>
<dbReference type="EC" id="3.5.1.19" evidence="6"/>
<keyword evidence="3" id="KW-0479">Metal-binding</keyword>
<evidence type="ECO:0000256" key="6">
    <source>
        <dbReference type="ARBA" id="ARBA00039017"/>
    </source>
</evidence>
<reference evidence="11" key="1">
    <citation type="submission" date="2016-11" db="EMBL/GenBank/DDBJ databases">
        <authorList>
            <person name="Varghese N."/>
            <person name="Submissions S."/>
        </authorList>
    </citation>
    <scope>NUCLEOTIDE SEQUENCE [LARGE SCALE GENOMIC DNA]</scope>
    <source>
        <strain evidence="11">DSM 15292</strain>
    </source>
</reference>
<evidence type="ECO:0000256" key="8">
    <source>
        <dbReference type="ARBA" id="ARBA00072277"/>
    </source>
</evidence>
<evidence type="ECO:0000313" key="11">
    <source>
        <dbReference type="Proteomes" id="UP000185221"/>
    </source>
</evidence>
<dbReference type="OrthoDB" id="9791276at2"/>
<dbReference type="SUPFAM" id="SSF52499">
    <property type="entry name" value="Isochorismatase-like hydrolases"/>
    <property type="match status" value="1"/>
</dbReference>
<dbReference type="Gene3D" id="3.40.50.850">
    <property type="entry name" value="Isochorismatase-like"/>
    <property type="match status" value="1"/>
</dbReference>
<evidence type="ECO:0000256" key="1">
    <source>
        <dbReference type="ARBA" id="ARBA00006336"/>
    </source>
</evidence>
<keyword evidence="11" id="KW-1185">Reference proteome</keyword>
<dbReference type="InterPro" id="IPR052347">
    <property type="entry name" value="Isochorismatase_Nicotinamidase"/>
</dbReference>
<evidence type="ECO:0000256" key="2">
    <source>
        <dbReference type="ARBA" id="ARBA00022642"/>
    </source>
</evidence>